<evidence type="ECO:0000313" key="3">
    <source>
        <dbReference type="Proteomes" id="UP001238088"/>
    </source>
</evidence>
<dbReference type="RefSeq" id="WP_307477177.1">
    <property type="nucleotide sequence ID" value="NZ_JAUSUB010000017.1"/>
</dbReference>
<comment type="caution">
    <text evidence="2">The sequence shown here is derived from an EMBL/GenBank/DDBJ whole genome shotgun (WGS) entry which is preliminary data.</text>
</comment>
<dbReference type="EMBL" id="JAUSUB010000017">
    <property type="protein sequence ID" value="MDQ0271855.1"/>
    <property type="molecule type" value="Genomic_DNA"/>
</dbReference>
<keyword evidence="1" id="KW-0812">Transmembrane</keyword>
<keyword evidence="1" id="KW-1133">Transmembrane helix</keyword>
<reference evidence="2 3" key="1">
    <citation type="submission" date="2023-07" db="EMBL/GenBank/DDBJ databases">
        <title>Genomic Encyclopedia of Type Strains, Phase IV (KMG-IV): sequencing the most valuable type-strain genomes for metagenomic binning, comparative biology and taxonomic classification.</title>
        <authorList>
            <person name="Goeker M."/>
        </authorList>
    </citation>
    <scope>NUCLEOTIDE SEQUENCE [LARGE SCALE GENOMIC DNA]</scope>
    <source>
        <strain evidence="2 3">DSM 23494</strain>
    </source>
</reference>
<dbReference type="Proteomes" id="UP001238088">
    <property type="component" value="Unassembled WGS sequence"/>
</dbReference>
<evidence type="ECO:0000313" key="2">
    <source>
        <dbReference type="EMBL" id="MDQ0271855.1"/>
    </source>
</evidence>
<protein>
    <submittedName>
        <fullName evidence="2">Uncharacterized protein</fullName>
    </submittedName>
</protein>
<name>A0ABU0AKR5_9BACI</name>
<accession>A0ABU0AKR5</accession>
<organism evidence="2 3">
    <name type="scientific">Cytobacillus purgationiresistens</name>
    <dbReference type="NCBI Taxonomy" id="863449"/>
    <lineage>
        <taxon>Bacteria</taxon>
        <taxon>Bacillati</taxon>
        <taxon>Bacillota</taxon>
        <taxon>Bacilli</taxon>
        <taxon>Bacillales</taxon>
        <taxon>Bacillaceae</taxon>
        <taxon>Cytobacillus</taxon>
    </lineage>
</organism>
<gene>
    <name evidence="2" type="ORF">J2S17_003743</name>
</gene>
<keyword evidence="1" id="KW-0472">Membrane</keyword>
<sequence length="97" mass="11314">MKQSTFFIGLLLFITALGFGYYHLNGMKTEGYTIIEENHLLEEEGQFYIVLDGRKVKVTKDQSESVVLGEWHHFKFGWNTLLNHSGKLEELYLDIDK</sequence>
<keyword evidence="3" id="KW-1185">Reference proteome</keyword>
<evidence type="ECO:0000256" key="1">
    <source>
        <dbReference type="SAM" id="Phobius"/>
    </source>
</evidence>
<proteinExistence type="predicted"/>
<feature type="transmembrane region" description="Helical" evidence="1">
    <location>
        <begin position="6"/>
        <end position="24"/>
    </location>
</feature>